<dbReference type="EMBL" id="JAPDFW010000101">
    <property type="protein sequence ID" value="KAJ5069928.1"/>
    <property type="molecule type" value="Genomic_DNA"/>
</dbReference>
<dbReference type="AlphaFoldDB" id="A0A9Q0R826"/>
<name>A0A9Q0R826_ANAIG</name>
<evidence type="ECO:0000256" key="1">
    <source>
        <dbReference type="ARBA" id="ARBA00004123"/>
    </source>
</evidence>
<gene>
    <name evidence="6" type="ORF">M0811_11440</name>
</gene>
<dbReference type="Gene3D" id="3.30.710.10">
    <property type="entry name" value="Potassium Channel Kv1.1, Chain A"/>
    <property type="match status" value="1"/>
</dbReference>
<dbReference type="SMART" id="SM00512">
    <property type="entry name" value="Skp1"/>
    <property type="match status" value="1"/>
</dbReference>
<comment type="subcellular location">
    <subcellularLocation>
        <location evidence="1">Nucleus</location>
    </subcellularLocation>
</comment>
<comment type="similarity">
    <text evidence="2">Belongs to the SKP1 family.</text>
</comment>
<dbReference type="InterPro" id="IPR001232">
    <property type="entry name" value="SKP1-like"/>
</dbReference>
<evidence type="ECO:0000256" key="4">
    <source>
        <dbReference type="ARBA" id="ARBA00023242"/>
    </source>
</evidence>
<dbReference type="OMA" id="AMVSPII"/>
<dbReference type="GO" id="GO:0005634">
    <property type="term" value="C:nucleus"/>
    <property type="evidence" value="ECO:0007669"/>
    <property type="project" value="UniProtKB-SubCell"/>
</dbReference>
<reference evidence="6" key="1">
    <citation type="submission" date="2022-10" db="EMBL/GenBank/DDBJ databases">
        <title>Novel sulphate-reducing endosymbionts in the free-living metamonad Anaeramoeba.</title>
        <authorList>
            <person name="Jerlstrom-Hultqvist J."/>
            <person name="Cepicka I."/>
            <person name="Gallot-Lavallee L."/>
            <person name="Salas-Leiva D."/>
            <person name="Curtis B.A."/>
            <person name="Zahonova K."/>
            <person name="Pipaliya S."/>
            <person name="Dacks J."/>
            <person name="Roger A.J."/>
        </authorList>
    </citation>
    <scope>NUCLEOTIDE SEQUENCE</scope>
    <source>
        <strain evidence="6">BMAN</strain>
    </source>
</reference>
<sequence>MTENSNEQIIENDSNEETITLVSSDQKNFQIPKSAALLSGTIKTMLTGPGNFKEQQTGIINLPKIRGEILAKVVEYLLYKFKYEDTPERPEFKVETETALELLMAAHYLEV</sequence>
<proteinExistence type="inferred from homology"/>
<evidence type="ECO:0000256" key="3">
    <source>
        <dbReference type="ARBA" id="ARBA00021347"/>
    </source>
</evidence>
<dbReference type="PANTHER" id="PTHR20648">
    <property type="entry name" value="ELONGIN-C"/>
    <property type="match status" value="1"/>
</dbReference>
<dbReference type="Proteomes" id="UP001149090">
    <property type="component" value="Unassembled WGS sequence"/>
</dbReference>
<organism evidence="6 7">
    <name type="scientific">Anaeramoeba ignava</name>
    <name type="common">Anaerobic marine amoeba</name>
    <dbReference type="NCBI Taxonomy" id="1746090"/>
    <lineage>
        <taxon>Eukaryota</taxon>
        <taxon>Metamonada</taxon>
        <taxon>Anaeramoebidae</taxon>
        <taxon>Anaeramoeba</taxon>
    </lineage>
</organism>
<dbReference type="InterPro" id="IPR016073">
    <property type="entry name" value="Skp1_comp_POZ"/>
</dbReference>
<keyword evidence="7" id="KW-1185">Reference proteome</keyword>
<evidence type="ECO:0000256" key="2">
    <source>
        <dbReference type="ARBA" id="ARBA00009993"/>
    </source>
</evidence>
<evidence type="ECO:0000313" key="6">
    <source>
        <dbReference type="EMBL" id="KAJ5069928.1"/>
    </source>
</evidence>
<dbReference type="FunFam" id="3.30.710.10:FF:000035">
    <property type="entry name" value="Elongin C transcription elongation factor"/>
    <property type="match status" value="1"/>
</dbReference>
<dbReference type="CDD" id="cd18321">
    <property type="entry name" value="BTB_POZ_EloC"/>
    <property type="match status" value="1"/>
</dbReference>
<evidence type="ECO:0000313" key="7">
    <source>
        <dbReference type="Proteomes" id="UP001149090"/>
    </source>
</evidence>
<accession>A0A9Q0R826</accession>
<protein>
    <recommendedName>
        <fullName evidence="3">Elongin-C</fullName>
    </recommendedName>
</protein>
<dbReference type="InterPro" id="IPR039948">
    <property type="entry name" value="ELC1"/>
</dbReference>
<evidence type="ECO:0000259" key="5">
    <source>
        <dbReference type="Pfam" id="PF03931"/>
    </source>
</evidence>
<dbReference type="InterPro" id="IPR011333">
    <property type="entry name" value="SKP1/BTB/POZ_sf"/>
</dbReference>
<dbReference type="SUPFAM" id="SSF54695">
    <property type="entry name" value="POZ domain"/>
    <property type="match status" value="1"/>
</dbReference>
<dbReference type="OrthoDB" id="249087at2759"/>
<keyword evidence="4" id="KW-0539">Nucleus</keyword>
<dbReference type="GO" id="GO:0006511">
    <property type="term" value="P:ubiquitin-dependent protein catabolic process"/>
    <property type="evidence" value="ECO:0007669"/>
    <property type="project" value="InterPro"/>
</dbReference>
<comment type="caution">
    <text evidence="6">The sequence shown here is derived from an EMBL/GenBank/DDBJ whole genome shotgun (WGS) entry which is preliminary data.</text>
</comment>
<feature type="domain" description="SKP1 component POZ" evidence="5">
    <location>
        <begin position="18"/>
        <end position="79"/>
    </location>
</feature>
<dbReference type="Pfam" id="PF03931">
    <property type="entry name" value="Skp1_POZ"/>
    <property type="match status" value="1"/>
</dbReference>